<dbReference type="CDD" id="cd00090">
    <property type="entry name" value="HTH_ARSR"/>
    <property type="match status" value="1"/>
</dbReference>
<sequence length="329" mass="37224">MNNQPVRYKILSILKENNQIFTSGEEISKTFNLSRTAIWKHIQELKKEGYEIFSVPKKGYQIQKSPDVLTEEEVSRYLKTTDFARDYCYYVSLGSTNTIAKQIAESSNAPEGTVIVAEEQTEGKGRMGRQWVSLKNKGIYMSIITRPKIPINRAPQITLMLATVVARFISNHYHVPAKIKWPNDILIHQKKVCGILVEMSSDLDSIHYAILGIGINLNQTAGELNMIENQHYMPTSIRNETDIVVNRRVCFANLLLELERAYQAFIENGFTAFKDLWEEYAYSIGKEITVHTHSSIIQGTLLGITDQGALSLVGKDGETQVIYSGEIVL</sequence>
<dbReference type="InterPro" id="IPR004143">
    <property type="entry name" value="BPL_LPL_catalytic"/>
</dbReference>
<reference evidence="7 8" key="1">
    <citation type="submission" date="2016-09" db="EMBL/GenBank/DDBJ databases">
        <title>Desulfuribacillus arsenicus sp. nov., an obligately anaerobic, dissimilatory arsenic- and antimonate-reducing bacterium isolated from anoxic sediments.</title>
        <authorList>
            <person name="Abin C.A."/>
            <person name="Hollibaugh J.T."/>
        </authorList>
    </citation>
    <scope>NUCLEOTIDE SEQUENCE [LARGE SCALE GENOMIC DNA]</scope>
    <source>
        <strain evidence="7 8">MLFW-2</strain>
    </source>
</reference>
<keyword evidence="1 5" id="KW-0436">Ligase</keyword>
<feature type="binding site" evidence="5">
    <location>
        <begin position="95"/>
        <end position="97"/>
    </location>
    <ligand>
        <name>biotin</name>
        <dbReference type="ChEBI" id="CHEBI:57586"/>
    </ligand>
</feature>
<dbReference type="InterPro" id="IPR036388">
    <property type="entry name" value="WH-like_DNA-bd_sf"/>
</dbReference>
<dbReference type="Gene3D" id="1.10.10.10">
    <property type="entry name" value="Winged helix-like DNA-binding domain superfamily/Winged helix DNA-binding domain"/>
    <property type="match status" value="1"/>
</dbReference>
<gene>
    <name evidence="5" type="primary">birA</name>
    <name evidence="7" type="ORF">BHU72_08325</name>
</gene>
<dbReference type="Gene3D" id="2.30.30.100">
    <property type="match status" value="1"/>
</dbReference>
<comment type="function">
    <text evidence="5">Acts both as a biotin--[acetyl-CoA-carboxylase] ligase and a repressor.</text>
</comment>
<dbReference type="NCBIfam" id="TIGR00121">
    <property type="entry name" value="birA_ligase"/>
    <property type="match status" value="1"/>
</dbReference>
<dbReference type="InterPro" id="IPR003142">
    <property type="entry name" value="BPL_C"/>
</dbReference>
<dbReference type="InterPro" id="IPR030855">
    <property type="entry name" value="Bifunct_BirA"/>
</dbReference>
<feature type="DNA-binding region" description="H-T-H motif" evidence="5">
    <location>
        <begin position="24"/>
        <end position="43"/>
    </location>
</feature>
<dbReference type="Gene3D" id="3.30.930.10">
    <property type="entry name" value="Bira Bifunctional Protein, Domain 2"/>
    <property type="match status" value="1"/>
</dbReference>
<dbReference type="PROSITE" id="PS51733">
    <property type="entry name" value="BPL_LPL_CATALYTIC"/>
    <property type="match status" value="1"/>
</dbReference>
<evidence type="ECO:0000256" key="2">
    <source>
        <dbReference type="ARBA" id="ARBA00022741"/>
    </source>
</evidence>
<dbReference type="Pfam" id="PF02237">
    <property type="entry name" value="BPL_C"/>
    <property type="match status" value="1"/>
</dbReference>
<evidence type="ECO:0000313" key="7">
    <source>
        <dbReference type="EMBL" id="OEH84825.1"/>
    </source>
</evidence>
<evidence type="ECO:0000313" key="8">
    <source>
        <dbReference type="Proteomes" id="UP000095255"/>
    </source>
</evidence>
<dbReference type="PANTHER" id="PTHR12835">
    <property type="entry name" value="BIOTIN PROTEIN LIGASE"/>
    <property type="match status" value="1"/>
</dbReference>
<feature type="binding site" evidence="5">
    <location>
        <position position="191"/>
    </location>
    <ligand>
        <name>biotin</name>
        <dbReference type="ChEBI" id="CHEBI:57586"/>
    </ligand>
</feature>
<dbReference type="RefSeq" id="WP_069702924.1">
    <property type="nucleotide sequence ID" value="NZ_MJAT01000036.1"/>
</dbReference>
<feature type="domain" description="BPL/LPL catalytic" evidence="6">
    <location>
        <begin position="72"/>
        <end position="266"/>
    </location>
</feature>
<keyword evidence="5" id="KW-0805">Transcription regulation</keyword>
<protein>
    <recommendedName>
        <fullName evidence="5">Bifunctional ligase/repressor BirA</fullName>
    </recommendedName>
    <alternativeName>
        <fullName evidence="5">Biotin--[acetyl-CoA-carboxylase] ligase</fullName>
        <ecNumber evidence="5">6.3.4.15</ecNumber>
    </alternativeName>
    <alternativeName>
        <fullName evidence="5">Biotin--protein ligase</fullName>
    </alternativeName>
    <alternativeName>
        <fullName evidence="5">Biotin-[acetyl-CoA carboxylase] synthetase</fullName>
    </alternativeName>
</protein>
<dbReference type="CDD" id="cd16442">
    <property type="entry name" value="BPL"/>
    <property type="match status" value="1"/>
</dbReference>
<dbReference type="InterPro" id="IPR013196">
    <property type="entry name" value="HTH_11"/>
</dbReference>
<dbReference type="InterPro" id="IPR011991">
    <property type="entry name" value="ArsR-like_HTH"/>
</dbReference>
<dbReference type="AlphaFoldDB" id="A0A1E5L3Z4"/>
<evidence type="ECO:0000256" key="4">
    <source>
        <dbReference type="ARBA" id="ARBA00023267"/>
    </source>
</evidence>
<dbReference type="PANTHER" id="PTHR12835:SF5">
    <property type="entry name" value="BIOTIN--PROTEIN LIGASE"/>
    <property type="match status" value="1"/>
</dbReference>
<keyword evidence="2 5" id="KW-0547">Nucleotide-binding</keyword>
<accession>A0A1E5L3Z4</accession>
<feature type="binding site" evidence="5">
    <location>
        <position position="120"/>
    </location>
    <ligand>
        <name>biotin</name>
        <dbReference type="ChEBI" id="CHEBI:57586"/>
    </ligand>
</feature>
<dbReference type="GO" id="GO:0003677">
    <property type="term" value="F:DNA binding"/>
    <property type="evidence" value="ECO:0007669"/>
    <property type="project" value="UniProtKB-UniRule"/>
</dbReference>
<dbReference type="Proteomes" id="UP000095255">
    <property type="component" value="Unassembled WGS sequence"/>
</dbReference>
<dbReference type="EC" id="6.3.4.15" evidence="5"/>
<dbReference type="EMBL" id="MJAT01000036">
    <property type="protein sequence ID" value="OEH84825.1"/>
    <property type="molecule type" value="Genomic_DNA"/>
</dbReference>
<evidence type="ECO:0000256" key="3">
    <source>
        <dbReference type="ARBA" id="ARBA00022840"/>
    </source>
</evidence>
<dbReference type="GO" id="GO:0004077">
    <property type="term" value="F:biotin--[biotin carboxyl-carrier protein] ligase activity"/>
    <property type="evidence" value="ECO:0007669"/>
    <property type="project" value="UniProtKB-UniRule"/>
</dbReference>
<keyword evidence="8" id="KW-1185">Reference proteome</keyword>
<keyword evidence="4 5" id="KW-0092">Biotin</keyword>
<dbReference type="InterPro" id="IPR004408">
    <property type="entry name" value="Biotin_CoA_COase_ligase"/>
</dbReference>
<dbReference type="SUPFAM" id="SSF55681">
    <property type="entry name" value="Class II aaRS and biotin synthetases"/>
    <property type="match status" value="1"/>
</dbReference>
<keyword evidence="5" id="KW-0238">DNA-binding</keyword>
<evidence type="ECO:0000256" key="5">
    <source>
        <dbReference type="HAMAP-Rule" id="MF_00978"/>
    </source>
</evidence>
<comment type="caution">
    <text evidence="5">Lacks conserved residue(s) required for the propagation of feature annotation.</text>
</comment>
<dbReference type="Pfam" id="PF03099">
    <property type="entry name" value="BPL_LplA_LipB"/>
    <property type="match status" value="1"/>
</dbReference>
<dbReference type="SUPFAM" id="SSF50037">
    <property type="entry name" value="C-terminal domain of transcriptional repressors"/>
    <property type="match status" value="1"/>
</dbReference>
<comment type="similarity">
    <text evidence="5">Belongs to the biotin--protein ligase family.</text>
</comment>
<name>A0A1E5L3Z4_9FIRM</name>
<keyword evidence="5" id="KW-0678">Repressor</keyword>
<dbReference type="SUPFAM" id="SSF46785">
    <property type="entry name" value="Winged helix' DNA-binding domain"/>
    <property type="match status" value="1"/>
</dbReference>
<dbReference type="InterPro" id="IPR045864">
    <property type="entry name" value="aa-tRNA-synth_II/BPL/LPL"/>
</dbReference>
<dbReference type="STRING" id="1390249.BHU72_08325"/>
<dbReference type="InterPro" id="IPR008988">
    <property type="entry name" value="Transcriptional_repressor_C"/>
</dbReference>
<dbReference type="GO" id="GO:0016740">
    <property type="term" value="F:transferase activity"/>
    <property type="evidence" value="ECO:0007669"/>
    <property type="project" value="UniProtKB-ARBA"/>
</dbReference>
<dbReference type="InterPro" id="IPR036390">
    <property type="entry name" value="WH_DNA-bd_sf"/>
</dbReference>
<dbReference type="GO" id="GO:0005737">
    <property type="term" value="C:cytoplasm"/>
    <property type="evidence" value="ECO:0007669"/>
    <property type="project" value="TreeGrafter"/>
</dbReference>
<keyword evidence="5" id="KW-0804">Transcription</keyword>
<organism evidence="7 8">
    <name type="scientific">Desulfuribacillus stibiiarsenatis</name>
    <dbReference type="NCBI Taxonomy" id="1390249"/>
    <lineage>
        <taxon>Bacteria</taxon>
        <taxon>Bacillati</taxon>
        <taxon>Bacillota</taxon>
        <taxon>Desulfuribacillia</taxon>
        <taxon>Desulfuribacillales</taxon>
        <taxon>Desulfuribacillaceae</taxon>
        <taxon>Desulfuribacillus</taxon>
    </lineage>
</organism>
<dbReference type="Pfam" id="PF08279">
    <property type="entry name" value="HTH_11"/>
    <property type="match status" value="1"/>
</dbReference>
<dbReference type="GO" id="GO:0009249">
    <property type="term" value="P:protein lipoylation"/>
    <property type="evidence" value="ECO:0007669"/>
    <property type="project" value="UniProtKB-ARBA"/>
</dbReference>
<evidence type="ECO:0000256" key="1">
    <source>
        <dbReference type="ARBA" id="ARBA00022598"/>
    </source>
</evidence>
<keyword evidence="3 5" id="KW-0067">ATP-binding</keyword>
<comment type="caution">
    <text evidence="7">The sequence shown here is derived from an EMBL/GenBank/DDBJ whole genome shotgun (WGS) entry which is preliminary data.</text>
</comment>
<comment type="catalytic activity">
    <reaction evidence="5">
        <text>biotin + L-lysyl-[protein] + ATP = N(6)-biotinyl-L-lysyl-[protein] + AMP + diphosphate + H(+)</text>
        <dbReference type="Rhea" id="RHEA:11756"/>
        <dbReference type="Rhea" id="RHEA-COMP:9752"/>
        <dbReference type="Rhea" id="RHEA-COMP:10505"/>
        <dbReference type="ChEBI" id="CHEBI:15378"/>
        <dbReference type="ChEBI" id="CHEBI:29969"/>
        <dbReference type="ChEBI" id="CHEBI:30616"/>
        <dbReference type="ChEBI" id="CHEBI:33019"/>
        <dbReference type="ChEBI" id="CHEBI:57586"/>
        <dbReference type="ChEBI" id="CHEBI:83144"/>
        <dbReference type="ChEBI" id="CHEBI:456215"/>
        <dbReference type="EC" id="6.3.4.15"/>
    </reaction>
</comment>
<dbReference type="GO" id="GO:0005524">
    <property type="term" value="F:ATP binding"/>
    <property type="evidence" value="ECO:0007669"/>
    <property type="project" value="UniProtKB-UniRule"/>
</dbReference>
<dbReference type="GO" id="GO:0006355">
    <property type="term" value="P:regulation of DNA-templated transcription"/>
    <property type="evidence" value="ECO:0007669"/>
    <property type="project" value="UniProtKB-UniRule"/>
</dbReference>
<dbReference type="HAMAP" id="MF_00978">
    <property type="entry name" value="Bifunct_BirA"/>
    <property type="match status" value="1"/>
</dbReference>
<evidence type="ECO:0000259" key="6">
    <source>
        <dbReference type="PROSITE" id="PS51733"/>
    </source>
</evidence>
<proteinExistence type="inferred from homology"/>
<dbReference type="OrthoDB" id="9807064at2"/>